<proteinExistence type="predicted"/>
<keyword evidence="2" id="KW-1185">Reference proteome</keyword>
<organism evidence="1 2">
    <name type="scientific">Salix brachista</name>
    <dbReference type="NCBI Taxonomy" id="2182728"/>
    <lineage>
        <taxon>Eukaryota</taxon>
        <taxon>Viridiplantae</taxon>
        <taxon>Streptophyta</taxon>
        <taxon>Embryophyta</taxon>
        <taxon>Tracheophyta</taxon>
        <taxon>Spermatophyta</taxon>
        <taxon>Magnoliopsida</taxon>
        <taxon>eudicotyledons</taxon>
        <taxon>Gunneridae</taxon>
        <taxon>Pentapetalae</taxon>
        <taxon>rosids</taxon>
        <taxon>fabids</taxon>
        <taxon>Malpighiales</taxon>
        <taxon>Salicaceae</taxon>
        <taxon>Saliceae</taxon>
        <taxon>Salix</taxon>
    </lineage>
</organism>
<sequence length="187" mass="20845">MQDHGIVCDGSKEITELQQELYRRTLSQKLNWHATAVLQGTLIGESFLSKFASECFKYAMNDFVSASSDLPLTPLSIKDPRDYFDSQQASALKTSRDTSIGTDPVLSVLTHNISSTKYDLGKNPGLSVLDTLPDTIKEELLYASFFTTVDLYSKVNAVILLSLCATLNKMSEAVSFDFWIENFNDYA</sequence>
<comment type="caution">
    <text evidence="1">The sequence shown here is derived from an EMBL/GenBank/DDBJ whole genome shotgun (WGS) entry which is preliminary data.</text>
</comment>
<reference evidence="2" key="1">
    <citation type="journal article" date="2019" name="Gigascience">
        <title>De novo genome assembly of the endangered Acer yangbiense, a plant species with extremely small populations endemic to Yunnan Province, China.</title>
        <authorList>
            <person name="Yang J."/>
            <person name="Wariss H.M."/>
            <person name="Tao L."/>
            <person name="Zhang R."/>
            <person name="Yun Q."/>
            <person name="Hollingsworth P."/>
            <person name="Dao Z."/>
            <person name="Luo G."/>
            <person name="Guo H."/>
            <person name="Ma Y."/>
            <person name="Sun W."/>
        </authorList>
    </citation>
    <scope>NUCLEOTIDE SEQUENCE [LARGE SCALE GENOMIC DNA]</scope>
    <source>
        <strain evidence="2">cv. br00</strain>
    </source>
</reference>
<dbReference type="EMBL" id="VDCV01000005">
    <property type="protein sequence ID" value="KAB5556404.1"/>
    <property type="molecule type" value="Genomic_DNA"/>
</dbReference>
<dbReference type="AlphaFoldDB" id="A0A5N5MMU9"/>
<evidence type="ECO:0000313" key="1">
    <source>
        <dbReference type="EMBL" id="KAB5556404.1"/>
    </source>
</evidence>
<protein>
    <submittedName>
        <fullName evidence="1">Uncharacterized protein</fullName>
    </submittedName>
</protein>
<evidence type="ECO:0000313" key="2">
    <source>
        <dbReference type="Proteomes" id="UP000326939"/>
    </source>
</evidence>
<gene>
    <name evidence="1" type="ORF">DKX38_007313</name>
</gene>
<accession>A0A5N5MMU9</accession>
<dbReference type="Proteomes" id="UP000326939">
    <property type="component" value="Chromosome 5"/>
</dbReference>
<name>A0A5N5MMU9_9ROSI</name>